<organism evidence="1">
    <name type="scientific">Trepomonas sp. PC1</name>
    <dbReference type="NCBI Taxonomy" id="1076344"/>
    <lineage>
        <taxon>Eukaryota</taxon>
        <taxon>Metamonada</taxon>
        <taxon>Diplomonadida</taxon>
        <taxon>Hexamitidae</taxon>
        <taxon>Hexamitinae</taxon>
        <taxon>Trepomonas</taxon>
    </lineage>
</organism>
<protein>
    <submittedName>
        <fullName evidence="1">Leucine rich repeats-containing protein</fullName>
    </submittedName>
</protein>
<dbReference type="InterPro" id="IPR032675">
    <property type="entry name" value="LRR_dom_sf"/>
</dbReference>
<sequence>AALSSYGGFCQSQLKLLYMPSLLRVDTGVFSLSKIVEVRLSKLSTLASNSFSFCSLLEKFTALNLLNISEFCFSGCSNLKSVLAPKAIIANNAFKNCSALSLVLAINKDYESTTYFAQKCNCPQCKGTFQFCRSNNKMTNCRLDMLNMMDTY</sequence>
<dbReference type="Gene3D" id="3.80.10.10">
    <property type="entry name" value="Ribonuclease Inhibitor"/>
    <property type="match status" value="1"/>
</dbReference>
<name>A0A146K4Y5_9EUKA</name>
<gene>
    <name evidence="1" type="ORF">TPC1_16262</name>
</gene>
<proteinExistence type="predicted"/>
<evidence type="ECO:0000313" key="1">
    <source>
        <dbReference type="EMBL" id="JAP91952.1"/>
    </source>
</evidence>
<reference evidence="1" key="1">
    <citation type="submission" date="2015-07" db="EMBL/GenBank/DDBJ databases">
        <title>Adaptation to a free-living lifestyle via gene acquisitions in the diplomonad Trepomonas sp. PC1.</title>
        <authorList>
            <person name="Xu F."/>
            <person name="Jerlstrom-Hultqvist J."/>
            <person name="Kolisko M."/>
            <person name="Simpson A.G.B."/>
            <person name="Roger A.J."/>
            <person name="Svard S.G."/>
            <person name="Andersson J.O."/>
        </authorList>
    </citation>
    <scope>NUCLEOTIDE SEQUENCE</scope>
    <source>
        <strain evidence="1">PC1</strain>
    </source>
</reference>
<feature type="non-terminal residue" evidence="1">
    <location>
        <position position="1"/>
    </location>
</feature>
<dbReference type="AlphaFoldDB" id="A0A146K4Y5"/>
<dbReference type="Pfam" id="PF13306">
    <property type="entry name" value="LRR_5"/>
    <property type="match status" value="1"/>
</dbReference>
<dbReference type="InterPro" id="IPR026906">
    <property type="entry name" value="LRR_5"/>
</dbReference>
<dbReference type="EMBL" id="GDID01004654">
    <property type="protein sequence ID" value="JAP91952.1"/>
    <property type="molecule type" value="Transcribed_RNA"/>
</dbReference>
<accession>A0A146K4Y5</accession>